<dbReference type="AlphaFoldDB" id="A0A8S1TT09"/>
<evidence type="ECO:0000313" key="2">
    <source>
        <dbReference type="Proteomes" id="UP000689195"/>
    </source>
</evidence>
<dbReference type="OrthoDB" id="77931at2759"/>
<evidence type="ECO:0000313" key="1">
    <source>
        <dbReference type="EMBL" id="CAD8154109.1"/>
    </source>
</evidence>
<proteinExistence type="predicted"/>
<dbReference type="EMBL" id="CAJJDO010000025">
    <property type="protein sequence ID" value="CAD8154109.1"/>
    <property type="molecule type" value="Genomic_DNA"/>
</dbReference>
<protein>
    <submittedName>
        <fullName evidence="1">Uncharacterized protein</fullName>
    </submittedName>
</protein>
<reference evidence="1" key="1">
    <citation type="submission" date="2021-01" db="EMBL/GenBank/DDBJ databases">
        <authorList>
            <consortium name="Genoscope - CEA"/>
            <person name="William W."/>
        </authorList>
    </citation>
    <scope>NUCLEOTIDE SEQUENCE</scope>
</reference>
<organism evidence="1 2">
    <name type="scientific">Paramecium pentaurelia</name>
    <dbReference type="NCBI Taxonomy" id="43138"/>
    <lineage>
        <taxon>Eukaryota</taxon>
        <taxon>Sar</taxon>
        <taxon>Alveolata</taxon>
        <taxon>Ciliophora</taxon>
        <taxon>Intramacronucleata</taxon>
        <taxon>Oligohymenophorea</taxon>
        <taxon>Peniculida</taxon>
        <taxon>Parameciidae</taxon>
        <taxon>Paramecium</taxon>
    </lineage>
</organism>
<comment type="caution">
    <text evidence="1">The sequence shown here is derived from an EMBL/GenBank/DDBJ whole genome shotgun (WGS) entry which is preliminary data.</text>
</comment>
<accession>A0A8S1TT09</accession>
<keyword evidence="2" id="KW-1185">Reference proteome</keyword>
<dbReference type="Proteomes" id="UP000689195">
    <property type="component" value="Unassembled WGS sequence"/>
</dbReference>
<name>A0A8S1TT09_9CILI</name>
<dbReference type="PANTHER" id="PTHR11319">
    <property type="entry name" value="G PROTEIN-COUPLED RECEPTOR-RELATED"/>
    <property type="match status" value="1"/>
</dbReference>
<gene>
    <name evidence="1" type="ORF">PPENT_87.1.T0250195</name>
</gene>
<dbReference type="PANTHER" id="PTHR11319:SF35">
    <property type="entry name" value="OUTER MEMBRANE PROTEIN PMPC-RELATED"/>
    <property type="match status" value="1"/>
</dbReference>
<sequence>MNFQIPKSSDSGMIVVSNSKIKIDSVSITGSYSVTIFSLTFIHHLSITNVKINKAKQFGSPFIYISNEQKYQLDQKIQSQLFLSSININNCQNMNQQMQGSFLDIILIAQITSKIKLENFQIIQNNCSNCQKGVINIQFTEYTKSINIDQLLFYQNNCGFQSCLSATPIGTYKRTQIKVDHALFIQNNGSMNGTLNLQASQLNLQHIKFINNTASNGGGYYSQYYQELETKDIYFIENKADIGGAIYLNSTKLQSSSFSQIQFLGNKGKLAIDNLQELPIYIMLSIFQTDIETITVGGQDQPNLKKFLNESFIYLPSGQKIGQYQLFSKKVNNYQNYNIQLKFYLVNNLEERIFQFDNETKSCIVKQKQFIGEQQQTVKYNDLIVDYDQEDQSFIFENLTIIFDPYSSQDSYLNLQMICQIQSNDIIEYQLNVKTFPCQVGEYYYESQCLLCESSKGYYSLQPKAFYCLKIDPKMILKNTKNQIELYPSYWRPFSKSSLISICIRKPETCLGGWETGDDSCQVGSIGGLCEECDIYNIRGFGQYYQNNNFKCQYCSNFIGKTAISIVITILQFLYLNLYLEHYYLLIQLLIVLN</sequence>